<evidence type="ECO:0000256" key="4">
    <source>
        <dbReference type="ARBA" id="ARBA00022840"/>
    </source>
</evidence>
<evidence type="ECO:0000313" key="8">
    <source>
        <dbReference type="Proteomes" id="UP000237968"/>
    </source>
</evidence>
<dbReference type="GO" id="GO:0004674">
    <property type="term" value="F:protein serine/threonine kinase activity"/>
    <property type="evidence" value="ECO:0007669"/>
    <property type="project" value="UniProtKB-EC"/>
</dbReference>
<feature type="domain" description="Protein kinase" evidence="6">
    <location>
        <begin position="8"/>
        <end position="273"/>
    </location>
</feature>
<name>A0A2S9YBS3_9BACT</name>
<dbReference type="SUPFAM" id="SSF56112">
    <property type="entry name" value="Protein kinase-like (PK-like)"/>
    <property type="match status" value="1"/>
</dbReference>
<comment type="caution">
    <text evidence="7">The sequence shown here is derived from an EMBL/GenBank/DDBJ whole genome shotgun (WGS) entry which is preliminary data.</text>
</comment>
<keyword evidence="4" id="KW-0067">ATP-binding</keyword>
<reference evidence="7 8" key="1">
    <citation type="submission" date="2018-03" db="EMBL/GenBank/DDBJ databases">
        <title>Draft Genome Sequences of the Obligatory Marine Myxobacteria Enhygromyxa salina SWB005.</title>
        <authorList>
            <person name="Poehlein A."/>
            <person name="Moghaddam J.A."/>
            <person name="Harms H."/>
            <person name="Alanjari M."/>
            <person name="Koenig G.M."/>
            <person name="Daniel R."/>
            <person name="Schaeberle T.F."/>
        </authorList>
    </citation>
    <scope>NUCLEOTIDE SEQUENCE [LARGE SCALE GENOMIC DNA]</scope>
    <source>
        <strain evidence="7 8">SWB005</strain>
    </source>
</reference>
<evidence type="ECO:0000256" key="1">
    <source>
        <dbReference type="ARBA" id="ARBA00022679"/>
    </source>
</evidence>
<dbReference type="PANTHER" id="PTHR43289">
    <property type="entry name" value="MITOGEN-ACTIVATED PROTEIN KINASE KINASE KINASE 20-RELATED"/>
    <property type="match status" value="1"/>
</dbReference>
<keyword evidence="1 7" id="KW-0808">Transferase</keyword>
<dbReference type="Proteomes" id="UP000237968">
    <property type="component" value="Unassembled WGS sequence"/>
</dbReference>
<dbReference type="RefSeq" id="WP_106391705.1">
    <property type="nucleotide sequence ID" value="NZ_PVNK01000118.1"/>
</dbReference>
<evidence type="ECO:0000256" key="2">
    <source>
        <dbReference type="ARBA" id="ARBA00022741"/>
    </source>
</evidence>
<keyword evidence="8" id="KW-1185">Reference proteome</keyword>
<feature type="transmembrane region" description="Helical" evidence="5">
    <location>
        <begin position="441"/>
        <end position="458"/>
    </location>
</feature>
<dbReference type="Pfam" id="PF00069">
    <property type="entry name" value="Pkinase"/>
    <property type="match status" value="1"/>
</dbReference>
<gene>
    <name evidence="7" type="primary">pknB_13</name>
    <name evidence="7" type="ORF">ENSA5_22840</name>
</gene>
<keyword evidence="2" id="KW-0547">Nucleotide-binding</keyword>
<keyword evidence="3 7" id="KW-0418">Kinase</keyword>
<dbReference type="InterPro" id="IPR011009">
    <property type="entry name" value="Kinase-like_dom_sf"/>
</dbReference>
<dbReference type="CDD" id="cd14014">
    <property type="entry name" value="STKc_PknB_like"/>
    <property type="match status" value="1"/>
</dbReference>
<dbReference type="GO" id="GO:0005524">
    <property type="term" value="F:ATP binding"/>
    <property type="evidence" value="ECO:0007669"/>
    <property type="project" value="UniProtKB-KW"/>
</dbReference>
<evidence type="ECO:0000256" key="3">
    <source>
        <dbReference type="ARBA" id="ARBA00022777"/>
    </source>
</evidence>
<accession>A0A2S9YBS3</accession>
<dbReference type="InterPro" id="IPR008271">
    <property type="entry name" value="Ser/Thr_kinase_AS"/>
</dbReference>
<dbReference type="EMBL" id="PVNK01000118">
    <property type="protein sequence ID" value="PRQ02466.1"/>
    <property type="molecule type" value="Genomic_DNA"/>
</dbReference>
<dbReference type="OrthoDB" id="9801841at2"/>
<dbReference type="EC" id="2.7.11.1" evidence="7"/>
<evidence type="ECO:0000256" key="5">
    <source>
        <dbReference type="SAM" id="Phobius"/>
    </source>
</evidence>
<dbReference type="Gene3D" id="1.10.510.10">
    <property type="entry name" value="Transferase(Phosphotransferase) domain 1"/>
    <property type="match status" value="1"/>
</dbReference>
<keyword evidence="5" id="KW-0472">Membrane</keyword>
<protein>
    <submittedName>
        <fullName evidence="7">Serine/threonine-protein kinase PknB</fullName>
        <ecNumber evidence="7">2.7.11.1</ecNumber>
    </submittedName>
</protein>
<dbReference type="PANTHER" id="PTHR43289:SF6">
    <property type="entry name" value="SERINE_THREONINE-PROTEIN KINASE NEKL-3"/>
    <property type="match status" value="1"/>
</dbReference>
<organism evidence="7 8">
    <name type="scientific">Enhygromyxa salina</name>
    <dbReference type="NCBI Taxonomy" id="215803"/>
    <lineage>
        <taxon>Bacteria</taxon>
        <taxon>Pseudomonadati</taxon>
        <taxon>Myxococcota</taxon>
        <taxon>Polyangia</taxon>
        <taxon>Nannocystales</taxon>
        <taxon>Nannocystaceae</taxon>
        <taxon>Enhygromyxa</taxon>
    </lineage>
</organism>
<evidence type="ECO:0000259" key="6">
    <source>
        <dbReference type="PROSITE" id="PS50011"/>
    </source>
</evidence>
<evidence type="ECO:0000313" key="7">
    <source>
        <dbReference type="EMBL" id="PRQ02466.1"/>
    </source>
</evidence>
<dbReference type="SMART" id="SM00220">
    <property type="entry name" value="S_TKc"/>
    <property type="match status" value="1"/>
</dbReference>
<sequence length="615" mass="64654">MSDPSQPYRIGRLLGRGAVASVHEVFDSEGQRFAGKFLHASRDGDEVAVTRFAQEAALLRGLDHPNLVRVDGPAQGEGEAGERRAFVRMELVDGVGLDVVIAREAPLPESRVIEFGRQLAAGLAYAHGHGIVHRDLKPANVLVAELDTGPGVLKIADFGMARASSLSGIDADALTILGTPDYMAPESLDPIAVDARADLYALGCMLYEMLTGEVPYSAATPFGTLARHRDDPVPTLADAISPELRSLVEALMAKSPADRPPSAGVVAERLATLARAALDPNPQALALVPSVAGSRCAGCGHALLEHLAMCLNCGLSAVTVERGEHCVIITGPGEVGDKLDSAMRDRLREWLASNPQIGLAAAKALESKIPRLPVVFVSSVAERSAQAIVTSLAALGFASEAHAGSSLKHPMVRSKAGKLVGRVGLIALTSMGGIWQTGVAAPVILGVGALAAMIGMSIHSAKAVTRSVGAAPDVLSPGLRTAFDRVEQIAPALPEARHRHALRAVVRQSLDLRKQLGPDQVDEELAGAVTLASATTASLARIDADLRSRDLNDGAPETRELLHQRDHLAGRMAELSGSLETLRIRARSGRGPVETDESLDDLRARVEALEEVQAL</sequence>
<dbReference type="Gene3D" id="3.30.200.20">
    <property type="entry name" value="Phosphorylase Kinase, domain 1"/>
    <property type="match status" value="1"/>
</dbReference>
<dbReference type="InterPro" id="IPR000719">
    <property type="entry name" value="Prot_kinase_dom"/>
</dbReference>
<dbReference type="PROSITE" id="PS00108">
    <property type="entry name" value="PROTEIN_KINASE_ST"/>
    <property type="match status" value="1"/>
</dbReference>
<keyword evidence="5" id="KW-1133">Transmembrane helix</keyword>
<proteinExistence type="predicted"/>
<dbReference type="PROSITE" id="PS50011">
    <property type="entry name" value="PROTEIN_KINASE_DOM"/>
    <property type="match status" value="1"/>
</dbReference>
<keyword evidence="5" id="KW-0812">Transmembrane</keyword>
<dbReference type="AlphaFoldDB" id="A0A2S9YBS3"/>